<proteinExistence type="predicted"/>
<evidence type="ECO:0000313" key="2">
    <source>
        <dbReference type="Proteomes" id="UP000009062"/>
    </source>
</evidence>
<name>H6Q737_PYROT</name>
<accession>H6Q737</accession>
<sequence length="170" mass="19487">MLVFSKIKLGMEDWRKLESDLERIAAGQPLEIVINVTLVSSSDEAGEEEEEEHHHYHAHHLDENEFTREVAKMIDYVAQEYNAHVHPHIHSNHGSVMFSVKGSPKELTKVLRDVIEFVKLNCEKCILHSLDGEFHLGEDLSGIYFGDAYKITVILPAEDGRRLKVHELHL</sequence>
<organism evidence="1 2">
    <name type="scientific">Pyrobaculum oguniense (strain DSM 13380 / JCM 10595 / TE7)</name>
    <dbReference type="NCBI Taxonomy" id="698757"/>
    <lineage>
        <taxon>Archaea</taxon>
        <taxon>Thermoproteota</taxon>
        <taxon>Thermoprotei</taxon>
        <taxon>Thermoproteales</taxon>
        <taxon>Thermoproteaceae</taxon>
        <taxon>Pyrobaculum</taxon>
    </lineage>
</organism>
<keyword evidence="2" id="KW-1185">Reference proteome</keyword>
<dbReference type="KEGG" id="pog:Pogu_0408"/>
<evidence type="ECO:0000313" key="1">
    <source>
        <dbReference type="EMBL" id="AFA38435.1"/>
    </source>
</evidence>
<dbReference type="HOGENOM" id="CLU_1567264_0_0_2"/>
<protein>
    <submittedName>
        <fullName evidence="1">Uncharacterized protein</fullName>
    </submittedName>
</protein>
<dbReference type="Proteomes" id="UP000009062">
    <property type="component" value="Chromosome"/>
</dbReference>
<reference evidence="1 2" key="1">
    <citation type="journal article" date="2012" name="Stand. Genomic Sci.">
        <title>Complete genome sequence of Pyrobaculum oguniense.</title>
        <authorList>
            <person name="Bernick D.L."/>
            <person name="Karplus K."/>
            <person name="Lui L.M."/>
            <person name="Coker J.K."/>
            <person name="Murphy J.N."/>
            <person name="Chan P.P."/>
            <person name="Cozen A.E."/>
            <person name="Lowe T.M."/>
        </authorList>
    </citation>
    <scope>NUCLEOTIDE SEQUENCE [LARGE SCALE GENOMIC DNA]</scope>
    <source>
        <strain evidence="1 2">TE7</strain>
    </source>
</reference>
<dbReference type="EMBL" id="CP003316">
    <property type="protein sequence ID" value="AFA38435.1"/>
    <property type="molecule type" value="Genomic_DNA"/>
</dbReference>
<gene>
    <name evidence="1" type="ordered locus">Pogu_0408</name>
</gene>
<dbReference type="AlphaFoldDB" id="H6Q737"/>
<dbReference type="eggNOG" id="arCOG05681">
    <property type="taxonomic scope" value="Archaea"/>
</dbReference>